<dbReference type="Pfam" id="PF13561">
    <property type="entry name" value="adh_short_C2"/>
    <property type="match status" value="1"/>
</dbReference>
<evidence type="ECO:0000313" key="1">
    <source>
        <dbReference type="EMBL" id="PXW87494.1"/>
    </source>
</evidence>
<dbReference type="InterPro" id="IPR002347">
    <property type="entry name" value="SDR_fam"/>
</dbReference>
<gene>
    <name evidence="1" type="ORF">DFR56_105136</name>
</gene>
<dbReference type="AlphaFoldDB" id="A0A2V3W2S4"/>
<organism evidence="1 2">
    <name type="scientific">Pseudogracilibacillus auburnensis</name>
    <dbReference type="NCBI Taxonomy" id="1494959"/>
    <lineage>
        <taxon>Bacteria</taxon>
        <taxon>Bacillati</taxon>
        <taxon>Bacillota</taxon>
        <taxon>Bacilli</taxon>
        <taxon>Bacillales</taxon>
        <taxon>Bacillaceae</taxon>
        <taxon>Pseudogracilibacillus</taxon>
    </lineage>
</organism>
<comment type="caution">
    <text evidence="1">The sequence shown here is derived from an EMBL/GenBank/DDBJ whole genome shotgun (WGS) entry which is preliminary data.</text>
</comment>
<dbReference type="InterPro" id="IPR036291">
    <property type="entry name" value="NAD(P)-bd_dom_sf"/>
</dbReference>
<keyword evidence="2" id="KW-1185">Reference proteome</keyword>
<dbReference type="Gene3D" id="3.40.50.720">
    <property type="entry name" value="NAD(P)-binding Rossmann-like Domain"/>
    <property type="match status" value="1"/>
</dbReference>
<name>A0A2V3W2S4_9BACI</name>
<reference evidence="1 2" key="1">
    <citation type="submission" date="2018-05" db="EMBL/GenBank/DDBJ databases">
        <title>Genomic Encyclopedia of Type Strains, Phase IV (KMG-IV): sequencing the most valuable type-strain genomes for metagenomic binning, comparative biology and taxonomic classification.</title>
        <authorList>
            <person name="Goeker M."/>
        </authorList>
    </citation>
    <scope>NUCLEOTIDE SEQUENCE [LARGE SCALE GENOMIC DNA]</scope>
    <source>
        <strain evidence="1 2">DSM 28556</strain>
    </source>
</reference>
<protein>
    <submittedName>
        <fullName evidence="1">Enoyl-ACP reductase-like protein</fullName>
    </submittedName>
</protein>
<dbReference type="EMBL" id="QJJQ01000005">
    <property type="protein sequence ID" value="PXW87494.1"/>
    <property type="molecule type" value="Genomic_DNA"/>
</dbReference>
<proteinExistence type="predicted"/>
<dbReference type="SUPFAM" id="SSF51735">
    <property type="entry name" value="NAD(P)-binding Rossmann-fold domains"/>
    <property type="match status" value="1"/>
</dbReference>
<evidence type="ECO:0000313" key="2">
    <source>
        <dbReference type="Proteomes" id="UP000247978"/>
    </source>
</evidence>
<sequence>MSSVSGMESSSDAIYGLSKAAILGLTKSGAKNFSPHIRVNAVAPTILVLP</sequence>
<accession>A0A2V3W2S4</accession>
<dbReference type="Proteomes" id="UP000247978">
    <property type="component" value="Unassembled WGS sequence"/>
</dbReference>